<dbReference type="SUPFAM" id="SSF103642">
    <property type="entry name" value="Sec-C motif"/>
    <property type="match status" value="1"/>
</dbReference>
<sequence length="123" mass="14380">MVNYRLKAQVFEVVNNQIRDNNPKCTKRTFHRLIDLGYSESESKELIASILIEEMYDVMKNNEEFNESRFCEKLDLLPKYYLQKSSDLVSEEKTQIIVRNEQKIGRNALCPCGSGKKYKKCCG</sequence>
<reference evidence="1 2" key="1">
    <citation type="submission" date="2018-07" db="EMBL/GenBank/DDBJ databases">
        <title>Genomic Encyclopedia of Type Strains, Phase IV (KMG-IV): sequencing the most valuable type-strain genomes for metagenomic binning, comparative biology and taxonomic classification.</title>
        <authorList>
            <person name="Goeker M."/>
        </authorList>
    </citation>
    <scope>NUCLEOTIDE SEQUENCE [LARGE SCALE GENOMIC DNA]</scope>
    <source>
        <strain evidence="1 2">DSM 27696</strain>
    </source>
</reference>
<gene>
    <name evidence="1" type="ORF">DFR57_103293</name>
</gene>
<organism evidence="1 2">
    <name type="scientific">Saliterribacillus persicus</name>
    <dbReference type="NCBI Taxonomy" id="930114"/>
    <lineage>
        <taxon>Bacteria</taxon>
        <taxon>Bacillati</taxon>
        <taxon>Bacillota</taxon>
        <taxon>Bacilli</taxon>
        <taxon>Bacillales</taxon>
        <taxon>Bacillaceae</taxon>
        <taxon>Saliterribacillus</taxon>
    </lineage>
</organism>
<dbReference type="InterPro" id="IPR004027">
    <property type="entry name" value="SEC_C_motif"/>
</dbReference>
<dbReference type="AlphaFoldDB" id="A0A368Y4G6"/>
<dbReference type="Proteomes" id="UP000252585">
    <property type="component" value="Unassembled WGS sequence"/>
</dbReference>
<dbReference type="Pfam" id="PF02810">
    <property type="entry name" value="SEC-C"/>
    <property type="match status" value="1"/>
</dbReference>
<comment type="caution">
    <text evidence="1">The sequence shown here is derived from an EMBL/GenBank/DDBJ whole genome shotgun (WGS) entry which is preliminary data.</text>
</comment>
<keyword evidence="2" id="KW-1185">Reference proteome</keyword>
<name>A0A368Y4G6_9BACI</name>
<dbReference type="EMBL" id="QPJJ01000003">
    <property type="protein sequence ID" value="RCW74995.1"/>
    <property type="molecule type" value="Genomic_DNA"/>
</dbReference>
<evidence type="ECO:0000313" key="1">
    <source>
        <dbReference type="EMBL" id="RCW74995.1"/>
    </source>
</evidence>
<accession>A0A368Y4G6</accession>
<dbReference type="Gene3D" id="3.10.450.50">
    <property type="match status" value="1"/>
</dbReference>
<evidence type="ECO:0000313" key="2">
    <source>
        <dbReference type="Proteomes" id="UP000252585"/>
    </source>
</evidence>
<protein>
    <submittedName>
        <fullName evidence="1">SEC-C motif-containing protein</fullName>
    </submittedName>
</protein>
<proteinExistence type="predicted"/>